<reference evidence="2" key="1">
    <citation type="journal article" date="2021" name="Proc. Natl. Acad. Sci. U.S.A.">
        <title>Three genomes in the algal genus Volvox reveal the fate of a haploid sex-determining region after a transition to homothallism.</title>
        <authorList>
            <person name="Yamamoto K."/>
            <person name="Hamaji T."/>
            <person name="Kawai-Toyooka H."/>
            <person name="Matsuzaki R."/>
            <person name="Takahashi F."/>
            <person name="Nishimura Y."/>
            <person name="Kawachi M."/>
            <person name="Noguchi H."/>
            <person name="Minakuchi Y."/>
            <person name="Umen J.G."/>
            <person name="Toyoda A."/>
            <person name="Nozaki H."/>
        </authorList>
    </citation>
    <scope>NUCLEOTIDE SEQUENCE</scope>
    <source>
        <strain evidence="2">NIES-3780</strain>
    </source>
</reference>
<proteinExistence type="predicted"/>
<feature type="region of interest" description="Disordered" evidence="1">
    <location>
        <begin position="284"/>
        <end position="321"/>
    </location>
</feature>
<keyword evidence="3" id="KW-1185">Reference proteome</keyword>
<evidence type="ECO:0000256" key="1">
    <source>
        <dbReference type="SAM" id="MobiDB-lite"/>
    </source>
</evidence>
<feature type="compositionally biased region" description="Low complexity" evidence="1">
    <location>
        <begin position="242"/>
        <end position="251"/>
    </location>
</feature>
<feature type="region of interest" description="Disordered" evidence="1">
    <location>
        <begin position="212"/>
        <end position="261"/>
    </location>
</feature>
<comment type="caution">
    <text evidence="2">The sequence shown here is derived from an EMBL/GenBank/DDBJ whole genome shotgun (WGS) entry which is preliminary data.</text>
</comment>
<gene>
    <name evidence="2" type="ORF">Vafri_4715</name>
</gene>
<protein>
    <submittedName>
        <fullName evidence="2">Uncharacterized protein</fullName>
    </submittedName>
</protein>
<name>A0A8J4EV52_9CHLO</name>
<organism evidence="2 3">
    <name type="scientific">Volvox africanus</name>
    <dbReference type="NCBI Taxonomy" id="51714"/>
    <lineage>
        <taxon>Eukaryota</taxon>
        <taxon>Viridiplantae</taxon>
        <taxon>Chlorophyta</taxon>
        <taxon>core chlorophytes</taxon>
        <taxon>Chlorophyceae</taxon>
        <taxon>CS clade</taxon>
        <taxon>Chlamydomonadales</taxon>
        <taxon>Volvocaceae</taxon>
        <taxon>Volvox</taxon>
    </lineage>
</organism>
<feature type="region of interest" description="Disordered" evidence="1">
    <location>
        <begin position="1"/>
        <end position="46"/>
    </location>
</feature>
<dbReference type="AlphaFoldDB" id="A0A8J4EV52"/>
<dbReference type="Proteomes" id="UP000747399">
    <property type="component" value="Unassembled WGS sequence"/>
</dbReference>
<evidence type="ECO:0000313" key="2">
    <source>
        <dbReference type="EMBL" id="GIL47996.1"/>
    </source>
</evidence>
<sequence>MWPGRLARRAAEQAAAEEEKEQQKQQQQVMGAAARRGQSAGERSRQVQIEELADVIVAAPKLGIHELGAYLPRELVVGAELRMAAASTALTESSGGPPRPGYRQQRPGPDSAQPHGGGRTMPMEVVVPAAELTDALHQLELCAAAGRAAVAAAEDDYGSHYVVRGSPRPNGRAPVTGAGPRAIAIPVLSPVATSCGSYGSGGHYLHEEGMAEDDVEGSSGAGGSSNNSNNEHEEDELREATADSSGTASGAEGPGGSRFLDEVSVEENPGAGLIVIRYPARDPVSRQGGLRGPPNAADGHPPGAAQANNQGHAAGQRSGGRQVALWEAHRPHPWPLCAWHSCPGGVGSAHGFQSTVNNASARSKRSRRCSVVVCLLQTE</sequence>
<evidence type="ECO:0000313" key="3">
    <source>
        <dbReference type="Proteomes" id="UP000747399"/>
    </source>
</evidence>
<feature type="region of interest" description="Disordered" evidence="1">
    <location>
        <begin position="88"/>
        <end position="119"/>
    </location>
</feature>
<dbReference type="EMBL" id="BNCO01000005">
    <property type="protein sequence ID" value="GIL47996.1"/>
    <property type="molecule type" value="Genomic_DNA"/>
</dbReference>
<feature type="compositionally biased region" description="Low complexity" evidence="1">
    <location>
        <begin position="303"/>
        <end position="316"/>
    </location>
</feature>
<accession>A0A8J4EV52</accession>